<dbReference type="GO" id="GO:0003677">
    <property type="term" value="F:DNA binding"/>
    <property type="evidence" value="ECO:0007669"/>
    <property type="project" value="UniProtKB-KW"/>
</dbReference>
<evidence type="ECO:0000313" key="10">
    <source>
        <dbReference type="Proteomes" id="UP000027361"/>
    </source>
</evidence>
<accession>A0A066VNK3</accession>
<dbReference type="OMA" id="PEDGAWF"/>
<evidence type="ECO:0000256" key="4">
    <source>
        <dbReference type="ARBA" id="ARBA00022705"/>
    </source>
</evidence>
<dbReference type="HOGENOM" id="CLU_010628_1_0_1"/>
<dbReference type="Gene3D" id="3.60.21.50">
    <property type="match status" value="1"/>
</dbReference>
<evidence type="ECO:0000256" key="1">
    <source>
        <dbReference type="ARBA" id="ARBA00004123"/>
    </source>
</evidence>
<dbReference type="PANTHER" id="PTHR12708">
    <property type="entry name" value="DNA POLYMERASE EPSILON SUBUNIT B"/>
    <property type="match status" value="1"/>
</dbReference>
<dbReference type="EMBL" id="JMSN01000062">
    <property type="protein sequence ID" value="KDN43322.1"/>
    <property type="molecule type" value="Genomic_DNA"/>
</dbReference>
<keyword evidence="4" id="KW-0235">DNA replication</keyword>
<dbReference type="PANTHER" id="PTHR12708:SF0">
    <property type="entry name" value="DNA POLYMERASE EPSILON SUBUNIT 2"/>
    <property type="match status" value="1"/>
</dbReference>
<dbReference type="Pfam" id="PF04042">
    <property type="entry name" value="DNA_pol_E_B"/>
    <property type="match status" value="1"/>
</dbReference>
<dbReference type="Proteomes" id="UP000027361">
    <property type="component" value="Unassembled WGS sequence"/>
</dbReference>
<evidence type="ECO:0000256" key="3">
    <source>
        <dbReference type="ARBA" id="ARBA00016011"/>
    </source>
</evidence>
<dbReference type="AlphaFoldDB" id="A0A066VNK3"/>
<keyword evidence="10" id="KW-1185">Reference proteome</keyword>
<dbReference type="FunCoup" id="A0A066VNK3">
    <property type="interactions" value="308"/>
</dbReference>
<dbReference type="InParanoid" id="A0A066VNK3"/>
<organism evidence="9 10">
    <name type="scientific">Tilletiaria anomala (strain ATCC 24038 / CBS 436.72 / UBC 951)</name>
    <dbReference type="NCBI Taxonomy" id="1037660"/>
    <lineage>
        <taxon>Eukaryota</taxon>
        <taxon>Fungi</taxon>
        <taxon>Dikarya</taxon>
        <taxon>Basidiomycota</taxon>
        <taxon>Ustilaginomycotina</taxon>
        <taxon>Exobasidiomycetes</taxon>
        <taxon>Georgefischeriales</taxon>
        <taxon>Tilletiariaceae</taxon>
        <taxon>Tilletiaria</taxon>
    </lineage>
</organism>
<evidence type="ECO:0000256" key="2">
    <source>
        <dbReference type="ARBA" id="ARBA00009560"/>
    </source>
</evidence>
<evidence type="ECO:0000256" key="7">
    <source>
        <dbReference type="ARBA" id="ARBA00032930"/>
    </source>
</evidence>
<name>A0A066VNK3_TILAU</name>
<proteinExistence type="inferred from homology"/>
<dbReference type="InterPro" id="IPR007185">
    <property type="entry name" value="DNA_pol_a/d/e_bsu"/>
</dbReference>
<dbReference type="STRING" id="1037660.A0A066VNK3"/>
<feature type="domain" description="DNA polymerase alpha/delta/epsilon subunit B" evidence="8">
    <location>
        <begin position="340"/>
        <end position="548"/>
    </location>
</feature>
<dbReference type="GeneID" id="25262532"/>
<sequence>MPDITAPLRKSIVRIFTRKYNLQLHASALTFIAEAFDHHGLNHKQSQWDDAIEFLAKEFINGEQYKEGSEGKSGFSLSSGWSSSLVTRAALEAVYQQMMVSEENGNATAASGGNRFEGAQNGTIEYTHDGEKLSEGAGPDPANYFKVVGAFDMPRNVFDPHRKNFDKAARGTFLPLAVARPTVLRERLSVVKNIVLRNENFLPPLALGKGREREQFMKLTSIKNLAGRQGQRFLLLGLLCTTDDGQYALEDLDGVVLLDLSEAIPGEGIFTEGCIILVEGEYTYSDRLKVFAIGHPPSEPRHEARAMYGHVDFLGTGSITLKDEEVLKSYEQMHHEVCMVVISDLHLDHPKTLANFQTMLQGYVDAKFVPFVFVLCGNFCSDVNGTGDVVKRYTDAFGRLADIIEAFPDVLRTSHFVFVPGPNDPFPSKLLPKRPLPASMTQKLRDMAPNNIHFTTNPCRIRYFSQEVVIFREDLMARMLRNVVQIKDEQQEEEGVDLRKYLVSTILDQAHLCPLPQQVRPIAWDFDHTLRLYPMPTALILADKYDRFDLTYETCKVFSPGSFRGTEYGWSTFYFSSNSVERRCVCGLPPAIGPVKLSS</sequence>
<dbReference type="RefSeq" id="XP_013242341.1">
    <property type="nucleotide sequence ID" value="XM_013386887.1"/>
</dbReference>
<keyword evidence="6" id="KW-0539">Nucleus</keyword>
<comment type="subcellular location">
    <subcellularLocation>
        <location evidence="1">Nucleus</location>
    </subcellularLocation>
</comment>
<reference evidence="9 10" key="1">
    <citation type="submission" date="2014-05" db="EMBL/GenBank/DDBJ databases">
        <title>Draft genome sequence of a rare smut relative, Tilletiaria anomala UBC 951.</title>
        <authorList>
            <consortium name="DOE Joint Genome Institute"/>
            <person name="Toome M."/>
            <person name="Kuo A."/>
            <person name="Henrissat B."/>
            <person name="Lipzen A."/>
            <person name="Tritt A."/>
            <person name="Yoshinaga Y."/>
            <person name="Zane M."/>
            <person name="Barry K."/>
            <person name="Grigoriev I.V."/>
            <person name="Spatafora J.W."/>
            <person name="Aimea M.C."/>
        </authorList>
    </citation>
    <scope>NUCLEOTIDE SEQUENCE [LARGE SCALE GENOMIC DNA]</scope>
    <source>
        <strain evidence="9 10">UBC 951</strain>
    </source>
</reference>
<comment type="similarity">
    <text evidence="2">Belongs to the DNA polymerase epsilon subunit B family.</text>
</comment>
<evidence type="ECO:0000256" key="5">
    <source>
        <dbReference type="ARBA" id="ARBA00023125"/>
    </source>
</evidence>
<evidence type="ECO:0000313" key="9">
    <source>
        <dbReference type="EMBL" id="KDN43322.1"/>
    </source>
</evidence>
<dbReference type="InterPro" id="IPR016266">
    <property type="entry name" value="POLE2"/>
</dbReference>
<dbReference type="GO" id="GO:0042276">
    <property type="term" value="P:error-prone translesion synthesis"/>
    <property type="evidence" value="ECO:0007669"/>
    <property type="project" value="TreeGrafter"/>
</dbReference>
<dbReference type="OrthoDB" id="10254730at2759"/>
<dbReference type="GO" id="GO:0008622">
    <property type="term" value="C:epsilon DNA polymerase complex"/>
    <property type="evidence" value="ECO:0007669"/>
    <property type="project" value="InterPro"/>
</dbReference>
<comment type="caution">
    <text evidence="9">The sequence shown here is derived from an EMBL/GenBank/DDBJ whole genome shotgun (WGS) entry which is preliminary data.</text>
</comment>
<evidence type="ECO:0000256" key="6">
    <source>
        <dbReference type="ARBA" id="ARBA00023242"/>
    </source>
</evidence>
<dbReference type="GO" id="GO:0006261">
    <property type="term" value="P:DNA-templated DNA replication"/>
    <property type="evidence" value="ECO:0007669"/>
    <property type="project" value="InterPro"/>
</dbReference>
<protein>
    <recommendedName>
        <fullName evidence="3">DNA polymerase epsilon subunit B</fullName>
    </recommendedName>
    <alternativeName>
        <fullName evidence="7">DNA polymerase II subunit 2</fullName>
    </alternativeName>
</protein>
<gene>
    <name evidence="9" type="ORF">K437DRAFT_225693</name>
</gene>
<keyword evidence="5" id="KW-0238">DNA-binding</keyword>
<evidence type="ECO:0000259" key="8">
    <source>
        <dbReference type="Pfam" id="PF04042"/>
    </source>
</evidence>